<feature type="region of interest" description="Disordered" evidence="1">
    <location>
        <begin position="126"/>
        <end position="163"/>
    </location>
</feature>
<dbReference type="AlphaFoldDB" id="A0A854QDI3"/>
<accession>A0A854QDI3</accession>
<proteinExistence type="predicted"/>
<dbReference type="Proteomes" id="UP000199727">
    <property type="component" value="Unassembled WGS sequence"/>
</dbReference>
<gene>
    <name evidence="2" type="ORF">C361_03240</name>
</gene>
<sequence>MGNARNGWRAAGAVPLGTGGLPPALENSRALPSSSFTTHNGCSPLGKVRRSPAHTPCADPATGSQSILLSVRPGVAHPDRPHAHLPATVIGAGVWLQSKTVPSEKELYSQLSPELKNKMDQIVRHREGSQTMKERLEEAGEKDQVVWGDQLNTKRKPLFPDRH</sequence>
<name>A0A854QDI3_CRYNE</name>
<dbReference type="EMBL" id="AMKT01000041">
    <property type="protein sequence ID" value="OXG21815.1"/>
    <property type="molecule type" value="Genomic_DNA"/>
</dbReference>
<evidence type="ECO:0000313" key="3">
    <source>
        <dbReference type="Proteomes" id="UP000199727"/>
    </source>
</evidence>
<evidence type="ECO:0000313" key="2">
    <source>
        <dbReference type="EMBL" id="OXG21815.1"/>
    </source>
</evidence>
<evidence type="ECO:0000256" key="1">
    <source>
        <dbReference type="SAM" id="MobiDB-lite"/>
    </source>
</evidence>
<organism evidence="2 3">
    <name type="scientific">Cryptococcus neoformans Tu259-1</name>
    <dbReference type="NCBI Taxonomy" id="1230072"/>
    <lineage>
        <taxon>Eukaryota</taxon>
        <taxon>Fungi</taxon>
        <taxon>Dikarya</taxon>
        <taxon>Basidiomycota</taxon>
        <taxon>Agaricomycotina</taxon>
        <taxon>Tremellomycetes</taxon>
        <taxon>Tremellales</taxon>
        <taxon>Cryptococcaceae</taxon>
        <taxon>Cryptococcus</taxon>
        <taxon>Cryptococcus neoformans species complex</taxon>
    </lineage>
</organism>
<feature type="compositionally biased region" description="Basic and acidic residues" evidence="1">
    <location>
        <begin position="126"/>
        <end position="144"/>
    </location>
</feature>
<dbReference type="OrthoDB" id="5576752at2759"/>
<protein>
    <submittedName>
        <fullName evidence="2">Uncharacterized protein</fullName>
    </submittedName>
</protein>
<comment type="caution">
    <text evidence="2">The sequence shown here is derived from an EMBL/GenBank/DDBJ whole genome shotgun (WGS) entry which is preliminary data.</text>
</comment>
<reference evidence="2 3" key="1">
    <citation type="submission" date="2017-06" db="EMBL/GenBank/DDBJ databases">
        <title>Global population genomics of the pathogenic fungus Cryptococcus neoformans var. grubii.</title>
        <authorList>
            <person name="Cuomo C."/>
            <person name="Litvintseva A."/>
            <person name="Chen Y."/>
            <person name="Young S."/>
            <person name="Zeng Q."/>
            <person name="Chapman S."/>
            <person name="Gujja S."/>
            <person name="Saif S."/>
            <person name="Birren B."/>
        </authorList>
    </citation>
    <scope>NUCLEOTIDE SEQUENCE [LARGE SCALE GENOMIC DNA]</scope>
    <source>
        <strain evidence="2 3">Tu259-1</strain>
    </source>
</reference>